<evidence type="ECO:0000259" key="1">
    <source>
        <dbReference type="Pfam" id="PF00501"/>
    </source>
</evidence>
<evidence type="ECO:0000313" key="4">
    <source>
        <dbReference type="Proteomes" id="UP001595859"/>
    </source>
</evidence>
<comment type="caution">
    <text evidence="3">The sequence shown here is derived from an EMBL/GenBank/DDBJ whole genome shotgun (WGS) entry which is preliminary data.</text>
</comment>
<dbReference type="SUPFAM" id="SSF56801">
    <property type="entry name" value="Acetyl-CoA synthetase-like"/>
    <property type="match status" value="1"/>
</dbReference>
<evidence type="ECO:0000313" key="3">
    <source>
        <dbReference type="EMBL" id="MFC4851892.1"/>
    </source>
</evidence>
<feature type="domain" description="AMP-binding enzyme C-terminal" evidence="2">
    <location>
        <begin position="405"/>
        <end position="477"/>
    </location>
</feature>
<dbReference type="Pfam" id="PF13193">
    <property type="entry name" value="AMP-binding_C"/>
    <property type="match status" value="1"/>
</dbReference>
<organism evidence="3 4">
    <name type="scientific">Actinophytocola glycyrrhizae</name>
    <dbReference type="NCBI Taxonomy" id="2044873"/>
    <lineage>
        <taxon>Bacteria</taxon>
        <taxon>Bacillati</taxon>
        <taxon>Actinomycetota</taxon>
        <taxon>Actinomycetes</taxon>
        <taxon>Pseudonocardiales</taxon>
        <taxon>Pseudonocardiaceae</taxon>
    </lineage>
</organism>
<dbReference type="Pfam" id="PF00501">
    <property type="entry name" value="AMP-binding"/>
    <property type="match status" value="1"/>
</dbReference>
<sequence length="498" mass="53788">MTENLQDLLVAAAARWPDAVAVKTSDGKVTYGELNRRADLFAGTLTAGGVRRGDRVVLWSPKSADVIAAMQGTLRIGAVYVPVDPLAPPDRVRRIIDDAGARVLCAPRALAAGEAAFQDVACVDLDSASLGAPTPPTQVRSDSGDLAYLLYTSGSRGVPKGVCISHGNALAFIRWFAEELQAGQQDVFANHAPFSFDLSVLDIYVAMTAGATVAIVPPDMAYTPKLLVEFLHQENITVWYSVPSVLMLMQRDGELASWPAPKELRALLFAGEPFPIPYVRELAGWTTARLLNLYGPTETNVCTYRQVRAADLEREVPVPIGRACSGNRVWARRPDGTVARPGEEGELVVDGPTVFQGYWGRERQEGPYATGDRVRVCGDGSFDYLGRGDDVVKIRGNRIDLGDVATALHGHPGVADVAVVAVGGGLERRLVAFVVRRPEEMFGQVSLRRHLAGHVPPYMIPQDLRFVPELPRTTRGKIATGKLRAQAVEKEGTHGNAP</sequence>
<dbReference type="EMBL" id="JBHSIS010000002">
    <property type="protein sequence ID" value="MFC4851892.1"/>
    <property type="molecule type" value="Genomic_DNA"/>
</dbReference>
<dbReference type="Proteomes" id="UP001595859">
    <property type="component" value="Unassembled WGS sequence"/>
</dbReference>
<dbReference type="NCBIfam" id="TIGR01733">
    <property type="entry name" value="AA-adenyl-dom"/>
    <property type="match status" value="1"/>
</dbReference>
<dbReference type="Gene3D" id="3.30.300.30">
    <property type="match status" value="1"/>
</dbReference>
<evidence type="ECO:0000259" key="2">
    <source>
        <dbReference type="Pfam" id="PF13193"/>
    </source>
</evidence>
<dbReference type="PANTHER" id="PTHR45527">
    <property type="entry name" value="NONRIBOSOMAL PEPTIDE SYNTHETASE"/>
    <property type="match status" value="1"/>
</dbReference>
<name>A0ABV9RSH1_9PSEU</name>
<proteinExistence type="predicted"/>
<dbReference type="RefSeq" id="WP_378053107.1">
    <property type="nucleotide sequence ID" value="NZ_JBHSIS010000002.1"/>
</dbReference>
<dbReference type="InterPro" id="IPR045851">
    <property type="entry name" value="AMP-bd_C_sf"/>
</dbReference>
<gene>
    <name evidence="3" type="ORF">ACFPCV_00145</name>
</gene>
<dbReference type="InterPro" id="IPR025110">
    <property type="entry name" value="AMP-bd_C"/>
</dbReference>
<dbReference type="Gene3D" id="3.40.50.12780">
    <property type="entry name" value="N-terminal domain of ligase-like"/>
    <property type="match status" value="1"/>
</dbReference>
<feature type="domain" description="AMP-dependent synthetase/ligase" evidence="1">
    <location>
        <begin position="11"/>
        <end position="359"/>
    </location>
</feature>
<protein>
    <submittedName>
        <fullName evidence="3">Amino acid adenylation domain-containing protein</fullName>
    </submittedName>
</protein>
<dbReference type="InterPro" id="IPR000873">
    <property type="entry name" value="AMP-dep_synth/lig_dom"/>
</dbReference>
<dbReference type="InterPro" id="IPR042099">
    <property type="entry name" value="ANL_N_sf"/>
</dbReference>
<keyword evidence="4" id="KW-1185">Reference proteome</keyword>
<accession>A0ABV9RSH1</accession>
<dbReference type="InterPro" id="IPR010071">
    <property type="entry name" value="AA_adenyl_dom"/>
</dbReference>
<reference evidence="4" key="1">
    <citation type="journal article" date="2019" name="Int. J. Syst. Evol. Microbiol.">
        <title>The Global Catalogue of Microorganisms (GCM) 10K type strain sequencing project: providing services to taxonomists for standard genome sequencing and annotation.</title>
        <authorList>
            <consortium name="The Broad Institute Genomics Platform"/>
            <consortium name="The Broad Institute Genome Sequencing Center for Infectious Disease"/>
            <person name="Wu L."/>
            <person name="Ma J."/>
        </authorList>
    </citation>
    <scope>NUCLEOTIDE SEQUENCE [LARGE SCALE GENOMIC DNA]</scope>
    <source>
        <strain evidence="4">ZS-22-S1</strain>
    </source>
</reference>
<dbReference type="PANTHER" id="PTHR45527:SF1">
    <property type="entry name" value="FATTY ACID SYNTHASE"/>
    <property type="match status" value="1"/>
</dbReference>